<keyword evidence="7" id="KW-0378">Hydrolase</keyword>
<evidence type="ECO:0000313" key="8">
    <source>
        <dbReference type="Proteomes" id="UP000653305"/>
    </source>
</evidence>
<dbReference type="InterPro" id="IPR010259">
    <property type="entry name" value="S8pro/Inhibitor_I9"/>
</dbReference>
<dbReference type="PANTHER" id="PTHR10795">
    <property type="entry name" value="PROPROTEIN CONVERTASE SUBTILISIN/KEXIN"/>
    <property type="match status" value="1"/>
</dbReference>
<dbReference type="Gene3D" id="3.30.70.80">
    <property type="entry name" value="Peptidase S8 propeptide/proteinase inhibitor I9"/>
    <property type="match status" value="1"/>
</dbReference>
<organism evidence="7 8">
    <name type="scientific">Phtheirospermum japonicum</name>
    <dbReference type="NCBI Taxonomy" id="374723"/>
    <lineage>
        <taxon>Eukaryota</taxon>
        <taxon>Viridiplantae</taxon>
        <taxon>Streptophyta</taxon>
        <taxon>Embryophyta</taxon>
        <taxon>Tracheophyta</taxon>
        <taxon>Spermatophyta</taxon>
        <taxon>Magnoliopsida</taxon>
        <taxon>eudicotyledons</taxon>
        <taxon>Gunneridae</taxon>
        <taxon>Pentapetalae</taxon>
        <taxon>asterids</taxon>
        <taxon>lamiids</taxon>
        <taxon>Lamiales</taxon>
        <taxon>Orobanchaceae</taxon>
        <taxon>Orobanchaceae incertae sedis</taxon>
        <taxon>Phtheirospermum</taxon>
    </lineage>
</organism>
<dbReference type="SUPFAM" id="SSF52743">
    <property type="entry name" value="Subtilisin-like"/>
    <property type="match status" value="1"/>
</dbReference>
<sequence>MKHHQKPASYATHGEWYSDNLQTLASAAADSLLYTYDAAYHGFAAALTPEEADSLRQSDAVLGVYEDTVYTLHTTRTPEFLGLDTDLGPWAGHSLQELNKASQDVIIGVLDTGVWPESKSFNDADMPDVPARWRGKCEAAEDFNPKIHCNKKLIGARFFDKGYSNMGDGHGTHTASTAAGAIVQNASLLGYATGKARGMAPHARLATYRVCWNSGCLGSDILAAMERAILDGVDVLSMSLGGGSAPYYRDTIAVGAFAAMERGILVSCSAGNSGPARESLANVAPWIMTVGAGTLDRDFPAFATVGNGKKFTGMSLYSGKGMGRRLVELVYNSGGNRSSNLCMAGSLDPAAVRGKVVVCDRGISPRVEKGSVVKAAAVAVGRKSGDLIREYVRTARKPMAVLSFGGTVVNVKPSPVVAAFSSRGPNMVTPEILKPDVIGPGVNILAAWSQAVGPTGLEKDSRKTQFNIMSGECQLVVVTAKFSWLFSLLVLFNFFLD</sequence>
<evidence type="ECO:0000259" key="6">
    <source>
        <dbReference type="Pfam" id="PF05922"/>
    </source>
</evidence>
<keyword evidence="2" id="KW-0732">Signal</keyword>
<feature type="domain" description="Peptidase S8/S53" evidence="5">
    <location>
        <begin position="103"/>
        <end position="471"/>
    </location>
</feature>
<dbReference type="InterPro" id="IPR034197">
    <property type="entry name" value="Peptidases_S8_3"/>
</dbReference>
<keyword evidence="4" id="KW-0812">Transmembrane</keyword>
<dbReference type="InterPro" id="IPR045051">
    <property type="entry name" value="SBT"/>
</dbReference>
<dbReference type="OrthoDB" id="206201at2759"/>
<comment type="similarity">
    <text evidence="1 3">Belongs to the peptidase S8 family.</text>
</comment>
<gene>
    <name evidence="7" type="ORF">PHJA_000090200</name>
</gene>
<evidence type="ECO:0000259" key="5">
    <source>
        <dbReference type="Pfam" id="PF00082"/>
    </source>
</evidence>
<proteinExistence type="inferred from homology"/>
<dbReference type="CDD" id="cd02120">
    <property type="entry name" value="PA_subtilisin_like"/>
    <property type="match status" value="1"/>
</dbReference>
<protein>
    <submittedName>
        <fullName evidence="7">Subtilisin-like protease</fullName>
    </submittedName>
</protein>
<keyword evidence="7" id="KW-0645">Protease</keyword>
<evidence type="ECO:0000256" key="3">
    <source>
        <dbReference type="PROSITE-ProRule" id="PRU01240"/>
    </source>
</evidence>
<evidence type="ECO:0000313" key="7">
    <source>
        <dbReference type="EMBL" id="GFP79467.1"/>
    </source>
</evidence>
<dbReference type="InterPro" id="IPR036852">
    <property type="entry name" value="Peptidase_S8/S53_dom_sf"/>
</dbReference>
<reference evidence="7" key="1">
    <citation type="submission" date="2020-07" db="EMBL/GenBank/DDBJ databases">
        <title>Ethylene signaling mediates host invasion by parasitic plants.</title>
        <authorList>
            <person name="Yoshida S."/>
        </authorList>
    </citation>
    <scope>NUCLEOTIDE SEQUENCE</scope>
    <source>
        <strain evidence="7">Okayama</strain>
    </source>
</reference>
<keyword evidence="4" id="KW-0472">Membrane</keyword>
<accession>A0A830AYB6</accession>
<dbReference type="InterPro" id="IPR037045">
    <property type="entry name" value="S8pro/Inhibitor_I9_sf"/>
</dbReference>
<keyword evidence="4" id="KW-1133">Transmembrane helix</keyword>
<comment type="caution">
    <text evidence="7">The sequence shown here is derived from an EMBL/GenBank/DDBJ whole genome shotgun (WGS) entry which is preliminary data.</text>
</comment>
<evidence type="ECO:0000256" key="4">
    <source>
        <dbReference type="SAM" id="Phobius"/>
    </source>
</evidence>
<dbReference type="GO" id="GO:0006508">
    <property type="term" value="P:proteolysis"/>
    <property type="evidence" value="ECO:0007669"/>
    <property type="project" value="UniProtKB-KW"/>
</dbReference>
<keyword evidence="8" id="KW-1185">Reference proteome</keyword>
<dbReference type="Pfam" id="PF00082">
    <property type="entry name" value="Peptidase_S8"/>
    <property type="match status" value="1"/>
</dbReference>
<dbReference type="CDD" id="cd04852">
    <property type="entry name" value="Peptidases_S8_3"/>
    <property type="match status" value="1"/>
</dbReference>
<dbReference type="Pfam" id="PF05922">
    <property type="entry name" value="Inhibitor_I9"/>
    <property type="match status" value="1"/>
</dbReference>
<dbReference type="AlphaFoldDB" id="A0A830AYB6"/>
<dbReference type="PROSITE" id="PS51892">
    <property type="entry name" value="SUBTILASE"/>
    <property type="match status" value="1"/>
</dbReference>
<dbReference type="Gene3D" id="3.40.50.200">
    <property type="entry name" value="Peptidase S8/S53 domain"/>
    <property type="match status" value="1"/>
</dbReference>
<dbReference type="EMBL" id="BMAC01000009">
    <property type="protein sequence ID" value="GFP79467.1"/>
    <property type="molecule type" value="Genomic_DNA"/>
</dbReference>
<comment type="caution">
    <text evidence="3">Lacks conserved residue(s) required for the propagation of feature annotation.</text>
</comment>
<feature type="domain" description="Inhibitor I9" evidence="6">
    <location>
        <begin position="1"/>
        <end position="73"/>
    </location>
</feature>
<dbReference type="InterPro" id="IPR000209">
    <property type="entry name" value="Peptidase_S8/S53_dom"/>
</dbReference>
<evidence type="ECO:0000256" key="2">
    <source>
        <dbReference type="ARBA" id="ARBA00022729"/>
    </source>
</evidence>
<dbReference type="GO" id="GO:0004252">
    <property type="term" value="F:serine-type endopeptidase activity"/>
    <property type="evidence" value="ECO:0007669"/>
    <property type="project" value="InterPro"/>
</dbReference>
<evidence type="ECO:0000256" key="1">
    <source>
        <dbReference type="ARBA" id="ARBA00011073"/>
    </source>
</evidence>
<feature type="transmembrane region" description="Helical" evidence="4">
    <location>
        <begin position="475"/>
        <end position="496"/>
    </location>
</feature>
<dbReference type="Proteomes" id="UP000653305">
    <property type="component" value="Unassembled WGS sequence"/>
</dbReference>
<dbReference type="Gene3D" id="3.50.30.30">
    <property type="match status" value="1"/>
</dbReference>
<name>A0A830AYB6_9LAMI</name>